<organism evidence="1 2">
    <name type="scientific">Parvularcula mediterranea</name>
    <dbReference type="NCBI Taxonomy" id="2732508"/>
    <lineage>
        <taxon>Bacteria</taxon>
        <taxon>Pseudomonadati</taxon>
        <taxon>Pseudomonadota</taxon>
        <taxon>Alphaproteobacteria</taxon>
        <taxon>Parvularculales</taxon>
        <taxon>Parvularculaceae</taxon>
        <taxon>Parvularcula</taxon>
    </lineage>
</organism>
<dbReference type="EMBL" id="JABFCX010000002">
    <property type="protein sequence ID" value="NNU15911.1"/>
    <property type="molecule type" value="Genomic_DNA"/>
</dbReference>
<gene>
    <name evidence="1" type="ORF">HK107_06190</name>
</gene>
<dbReference type="Proteomes" id="UP000536835">
    <property type="component" value="Unassembled WGS sequence"/>
</dbReference>
<evidence type="ECO:0000313" key="1">
    <source>
        <dbReference type="EMBL" id="NNU15911.1"/>
    </source>
</evidence>
<dbReference type="AlphaFoldDB" id="A0A7Y3RLT6"/>
<comment type="caution">
    <text evidence="1">The sequence shown here is derived from an EMBL/GenBank/DDBJ whole genome shotgun (WGS) entry which is preliminary data.</text>
</comment>
<keyword evidence="2" id="KW-1185">Reference proteome</keyword>
<evidence type="ECO:0008006" key="3">
    <source>
        <dbReference type="Google" id="ProtNLM"/>
    </source>
</evidence>
<proteinExistence type="predicted"/>
<evidence type="ECO:0000313" key="2">
    <source>
        <dbReference type="Proteomes" id="UP000536835"/>
    </source>
</evidence>
<accession>A0A7Y3RLT6</accession>
<protein>
    <recommendedName>
        <fullName evidence="3">Cellulose biosynthesis protein BcsS</fullName>
    </recommendedName>
</protein>
<sequence>MAFLFALTKGACAEAWRLGDERWLAIDSLEAFSARAEARSFQQVVLRTYRVRQFGDDLSIGGQLASAWQEAAGPGYLNDSTGVSEAELFALFHAPRRGRVALAGRLTTIFGTSKFARGQRVMGQDAAIGIGGIAGVGSEHVFAETDIQYRESFGDDADQVRHNVTTGLKGRAGMVLLQSFNTVSLKSTGSGGTDYDLGQVAFSYVAPLREDWSLQIGARQDVYGRNLDTGTAAFFSIWRRI</sequence>
<name>A0A7Y3RLT6_9PROT</name>
<reference evidence="1 2" key="1">
    <citation type="submission" date="2020-05" db="EMBL/GenBank/DDBJ databases">
        <title>Parvularcula mediterraneae sp. nov., isolated from polypropylene straw from shallow seawater of the seashore of Laganas in Zakynthos island, Greece.</title>
        <authorList>
            <person name="Szabo I."/>
            <person name="Al-Omari J."/>
            <person name="Rado J."/>
            <person name="Szerdahelyi G.S."/>
        </authorList>
    </citation>
    <scope>NUCLEOTIDE SEQUENCE [LARGE SCALE GENOMIC DNA]</scope>
    <source>
        <strain evidence="1 2">ZS-1/3</strain>
    </source>
</reference>
<dbReference type="RefSeq" id="WP_173197734.1">
    <property type="nucleotide sequence ID" value="NZ_JABFCX010000002.1"/>
</dbReference>